<dbReference type="PANTHER" id="PTHR10309">
    <property type="entry name" value="MANNOSE-6-PHOSPHATE ISOMERASE"/>
    <property type="match status" value="1"/>
</dbReference>
<dbReference type="InterPro" id="IPR001250">
    <property type="entry name" value="Man6P_Isoase-1"/>
</dbReference>
<comment type="pathway">
    <text evidence="2">Nucleotide-sugar biosynthesis; GDP-alpha-D-mannose biosynthesis; alpha-D-mannose 1-phosphate from D-fructose 6-phosphate: step 1/2.</text>
</comment>
<evidence type="ECO:0000256" key="2">
    <source>
        <dbReference type="ARBA" id="ARBA00004666"/>
    </source>
</evidence>
<dbReference type="PIRSF" id="PIRSF001480">
    <property type="entry name" value="Mannose-6-phosphate_isomerase"/>
    <property type="match status" value="1"/>
</dbReference>
<evidence type="ECO:0000256" key="5">
    <source>
        <dbReference type="ARBA" id="ARBA00022723"/>
    </source>
</evidence>
<keyword evidence="6 11" id="KW-0862">Zinc</keyword>
<keyword evidence="5 11" id="KW-0479">Metal-binding</keyword>
<dbReference type="EC" id="5.3.1.8" evidence="4"/>
<feature type="binding site" evidence="11">
    <location>
        <position position="110"/>
    </location>
    <ligand>
        <name>Zn(2+)</name>
        <dbReference type="ChEBI" id="CHEBI:29105"/>
    </ligand>
</feature>
<dbReference type="InterPro" id="IPR011051">
    <property type="entry name" value="RmlC_Cupin_sf"/>
</dbReference>
<dbReference type="GO" id="GO:0005975">
    <property type="term" value="P:carbohydrate metabolic process"/>
    <property type="evidence" value="ECO:0007669"/>
    <property type="project" value="InterPro"/>
</dbReference>
<dbReference type="UniPathway" id="UPA00126">
    <property type="reaction ID" value="UER00423"/>
</dbReference>
<evidence type="ECO:0000256" key="7">
    <source>
        <dbReference type="ARBA" id="ARBA00023235"/>
    </source>
</evidence>
<comment type="cofactor">
    <cofactor evidence="11">
        <name>Zn(2+)</name>
        <dbReference type="ChEBI" id="CHEBI:29105"/>
    </cofactor>
    <text evidence="11">Binds 1 zinc ion per subunit.</text>
</comment>
<feature type="binding site" evidence="11">
    <location>
        <position position="137"/>
    </location>
    <ligand>
        <name>Zn(2+)</name>
        <dbReference type="ChEBI" id="CHEBI:29105"/>
    </ligand>
</feature>
<dbReference type="FunFam" id="2.60.120.10:FF:000044">
    <property type="entry name" value="Mannose-6-phosphate isomerase"/>
    <property type="match status" value="1"/>
</dbReference>
<dbReference type="EMBL" id="NEDP02005537">
    <property type="protein sequence ID" value="OWF39202.1"/>
    <property type="molecule type" value="Genomic_DNA"/>
</dbReference>
<organism evidence="14 15">
    <name type="scientific">Mizuhopecten yessoensis</name>
    <name type="common">Japanese scallop</name>
    <name type="synonym">Patinopecten yessoensis</name>
    <dbReference type="NCBI Taxonomy" id="6573"/>
    <lineage>
        <taxon>Eukaryota</taxon>
        <taxon>Metazoa</taxon>
        <taxon>Spiralia</taxon>
        <taxon>Lophotrochozoa</taxon>
        <taxon>Mollusca</taxon>
        <taxon>Bivalvia</taxon>
        <taxon>Autobranchia</taxon>
        <taxon>Pteriomorphia</taxon>
        <taxon>Pectinida</taxon>
        <taxon>Pectinoidea</taxon>
        <taxon>Pectinidae</taxon>
        <taxon>Mizuhopecten</taxon>
    </lineage>
</organism>
<comment type="caution">
    <text evidence="14">The sequence shown here is derived from an EMBL/GenBank/DDBJ whole genome shotgun (WGS) entry which is preliminary data.</text>
</comment>
<feature type="domain" description="Phosphomannose isomerase type I catalytic" evidence="12">
    <location>
        <begin position="7"/>
        <end position="153"/>
    </location>
</feature>
<gene>
    <name evidence="14" type="ORF">KP79_PYT20338</name>
</gene>
<comment type="similarity">
    <text evidence="3">Belongs to the mannose-6-phosphate isomerase type 1 family.</text>
</comment>
<protein>
    <recommendedName>
        <fullName evidence="4">mannose-6-phosphate isomerase</fullName>
        <ecNumber evidence="4">5.3.1.8</ecNumber>
    </recommendedName>
    <alternativeName>
        <fullName evidence="8">Phosphohexomutase</fullName>
    </alternativeName>
    <alternativeName>
        <fullName evidence="9">Phosphomannose isomerase</fullName>
    </alternativeName>
</protein>
<evidence type="ECO:0000313" key="15">
    <source>
        <dbReference type="Proteomes" id="UP000242188"/>
    </source>
</evidence>
<accession>A0A210PRX0</accession>
<dbReference type="PROSITE" id="PS00965">
    <property type="entry name" value="PMI_I_1"/>
    <property type="match status" value="1"/>
</dbReference>
<dbReference type="InterPro" id="IPR046457">
    <property type="entry name" value="PMI_typeI_cat"/>
</dbReference>
<evidence type="ECO:0000256" key="3">
    <source>
        <dbReference type="ARBA" id="ARBA00010772"/>
    </source>
</evidence>
<evidence type="ECO:0000256" key="4">
    <source>
        <dbReference type="ARBA" id="ARBA00011956"/>
    </source>
</evidence>
<feature type="active site" evidence="10">
    <location>
        <position position="296"/>
    </location>
</feature>
<dbReference type="InterPro" id="IPR046458">
    <property type="entry name" value="PMI_typeI_hel"/>
</dbReference>
<evidence type="ECO:0000313" key="14">
    <source>
        <dbReference type="EMBL" id="OWF39202.1"/>
    </source>
</evidence>
<reference evidence="14 15" key="1">
    <citation type="journal article" date="2017" name="Nat. Ecol. Evol.">
        <title>Scallop genome provides insights into evolution of bilaterian karyotype and development.</title>
        <authorList>
            <person name="Wang S."/>
            <person name="Zhang J."/>
            <person name="Jiao W."/>
            <person name="Li J."/>
            <person name="Xun X."/>
            <person name="Sun Y."/>
            <person name="Guo X."/>
            <person name="Huan P."/>
            <person name="Dong B."/>
            <person name="Zhang L."/>
            <person name="Hu X."/>
            <person name="Sun X."/>
            <person name="Wang J."/>
            <person name="Zhao C."/>
            <person name="Wang Y."/>
            <person name="Wang D."/>
            <person name="Huang X."/>
            <person name="Wang R."/>
            <person name="Lv J."/>
            <person name="Li Y."/>
            <person name="Zhang Z."/>
            <person name="Liu B."/>
            <person name="Lu W."/>
            <person name="Hui Y."/>
            <person name="Liang J."/>
            <person name="Zhou Z."/>
            <person name="Hou R."/>
            <person name="Li X."/>
            <person name="Liu Y."/>
            <person name="Li H."/>
            <person name="Ning X."/>
            <person name="Lin Y."/>
            <person name="Zhao L."/>
            <person name="Xing Q."/>
            <person name="Dou J."/>
            <person name="Li Y."/>
            <person name="Mao J."/>
            <person name="Guo H."/>
            <person name="Dou H."/>
            <person name="Li T."/>
            <person name="Mu C."/>
            <person name="Jiang W."/>
            <person name="Fu Q."/>
            <person name="Fu X."/>
            <person name="Miao Y."/>
            <person name="Liu J."/>
            <person name="Yu Q."/>
            <person name="Li R."/>
            <person name="Liao H."/>
            <person name="Li X."/>
            <person name="Kong Y."/>
            <person name="Jiang Z."/>
            <person name="Chourrout D."/>
            <person name="Li R."/>
            <person name="Bao Z."/>
        </authorList>
    </citation>
    <scope>NUCLEOTIDE SEQUENCE [LARGE SCALE GENOMIC DNA]</scope>
    <source>
        <strain evidence="14 15">PY_sf001</strain>
    </source>
</reference>
<dbReference type="Gene3D" id="2.60.120.10">
    <property type="entry name" value="Jelly Rolls"/>
    <property type="match status" value="2"/>
</dbReference>
<feature type="domain" description="Phosphomannose isomerase type I helical insertion" evidence="13">
    <location>
        <begin position="183"/>
        <end position="258"/>
    </location>
</feature>
<dbReference type="InterPro" id="IPR014710">
    <property type="entry name" value="RmlC-like_jellyroll"/>
</dbReference>
<feature type="binding site" evidence="11">
    <location>
        <position position="112"/>
    </location>
    <ligand>
        <name>Zn(2+)</name>
        <dbReference type="ChEBI" id="CHEBI:29105"/>
    </ligand>
</feature>
<feature type="binding site" evidence="11">
    <location>
        <position position="277"/>
    </location>
    <ligand>
        <name>Zn(2+)</name>
        <dbReference type="ChEBI" id="CHEBI:29105"/>
    </ligand>
</feature>
<dbReference type="Pfam" id="PF20512">
    <property type="entry name" value="PMI_typeI_hel"/>
    <property type="match status" value="1"/>
</dbReference>
<dbReference type="OrthoDB" id="6605218at2759"/>
<evidence type="ECO:0000256" key="1">
    <source>
        <dbReference type="ARBA" id="ARBA00000757"/>
    </source>
</evidence>
<dbReference type="STRING" id="6573.A0A210PRX0"/>
<dbReference type="GO" id="GO:0004476">
    <property type="term" value="F:mannose-6-phosphate isomerase activity"/>
    <property type="evidence" value="ECO:0007669"/>
    <property type="project" value="UniProtKB-EC"/>
</dbReference>
<dbReference type="InterPro" id="IPR016305">
    <property type="entry name" value="Mannose-6-P_Isomerase"/>
</dbReference>
<sequence length="425" mass="46769">MEQLPKVFPLKCAVQKYLWGKVGIDSEVAKLSLSADSTFEVDENLTYAELWMGTHPNGPSRIISGSGDADIDLGAWVKKNADSIGKDMEKDKNLAFLFKVLSVKTALSIQAHPDKVLAEKIHHEKPDIYKDPNHKPEMAIALTPFKGLCGFRPITEVAGFLKYIEEFRTAVGGQYVVKLLTASKCMDPKMHREAMKDCFTGLMNQKKETIHTQLSSLISHVAQLEKEGKDTSGYEADVLLKLNKEFPGDVGCFAIYFLNIVNLKPGEAMFLRASLPHAYLSGDCIECMACSDNTIRAGLTSKLRDVELLCEMLDYTSNTVAQTKFRPIKRGDVTYYKPDVEDFMVTKVEVPADCTSGVLHSIDSASICIIIEGDGQASSSTLVNALDLSKGSVFFIAANEEVHLTVSSQGMLVFRASYNVKIPSA</sequence>
<dbReference type="SUPFAM" id="SSF51182">
    <property type="entry name" value="RmlC-like cupins"/>
    <property type="match status" value="1"/>
</dbReference>
<dbReference type="Pfam" id="PF20511">
    <property type="entry name" value="PMI_typeI_cat"/>
    <property type="match status" value="1"/>
</dbReference>
<dbReference type="GO" id="GO:0008270">
    <property type="term" value="F:zinc ion binding"/>
    <property type="evidence" value="ECO:0007669"/>
    <property type="project" value="InterPro"/>
</dbReference>
<dbReference type="InterPro" id="IPR018050">
    <property type="entry name" value="Pmannose_isomerase-type1_CS"/>
</dbReference>
<evidence type="ECO:0000259" key="13">
    <source>
        <dbReference type="Pfam" id="PF20512"/>
    </source>
</evidence>
<dbReference type="PANTHER" id="PTHR10309:SF0">
    <property type="entry name" value="MANNOSE-6-PHOSPHATE ISOMERASE"/>
    <property type="match status" value="1"/>
</dbReference>
<dbReference type="CDD" id="cd07011">
    <property type="entry name" value="cupin_PMI_type_I_N"/>
    <property type="match status" value="1"/>
</dbReference>
<dbReference type="GO" id="GO:0009298">
    <property type="term" value="P:GDP-mannose biosynthetic process"/>
    <property type="evidence" value="ECO:0007669"/>
    <property type="project" value="UniProtKB-UniPathway"/>
</dbReference>
<dbReference type="GO" id="GO:0005829">
    <property type="term" value="C:cytosol"/>
    <property type="evidence" value="ECO:0007669"/>
    <property type="project" value="TreeGrafter"/>
</dbReference>
<proteinExistence type="inferred from homology"/>
<dbReference type="PRINTS" id="PR00714">
    <property type="entry name" value="MAN6PISMRASE"/>
</dbReference>
<evidence type="ECO:0000259" key="12">
    <source>
        <dbReference type="Pfam" id="PF20511"/>
    </source>
</evidence>
<evidence type="ECO:0000256" key="8">
    <source>
        <dbReference type="ARBA" id="ARBA00029741"/>
    </source>
</evidence>
<evidence type="ECO:0000256" key="11">
    <source>
        <dbReference type="PIRSR" id="PIRSR001480-2"/>
    </source>
</evidence>
<keyword evidence="7 14" id="KW-0413">Isomerase</keyword>
<evidence type="ECO:0000256" key="6">
    <source>
        <dbReference type="ARBA" id="ARBA00022833"/>
    </source>
</evidence>
<evidence type="ECO:0000256" key="9">
    <source>
        <dbReference type="ARBA" id="ARBA00030762"/>
    </source>
</evidence>
<dbReference type="AlphaFoldDB" id="A0A210PRX0"/>
<name>A0A210PRX0_MIZYE</name>
<keyword evidence="15" id="KW-1185">Reference proteome</keyword>
<comment type="catalytic activity">
    <reaction evidence="1">
        <text>D-mannose 6-phosphate = D-fructose 6-phosphate</text>
        <dbReference type="Rhea" id="RHEA:12356"/>
        <dbReference type="ChEBI" id="CHEBI:58735"/>
        <dbReference type="ChEBI" id="CHEBI:61527"/>
        <dbReference type="EC" id="5.3.1.8"/>
    </reaction>
</comment>
<dbReference type="NCBIfam" id="TIGR00218">
    <property type="entry name" value="manA"/>
    <property type="match status" value="1"/>
</dbReference>
<dbReference type="Gene3D" id="1.10.441.10">
    <property type="entry name" value="Phosphomannose Isomerase, domain 2"/>
    <property type="match status" value="1"/>
</dbReference>
<evidence type="ECO:0000256" key="10">
    <source>
        <dbReference type="PIRSR" id="PIRSR001480-1"/>
    </source>
</evidence>
<dbReference type="Proteomes" id="UP000242188">
    <property type="component" value="Unassembled WGS sequence"/>
</dbReference>